<dbReference type="PROSITE" id="PS50071">
    <property type="entry name" value="HOMEOBOX_2"/>
    <property type="match status" value="1"/>
</dbReference>
<evidence type="ECO:0000313" key="6">
    <source>
        <dbReference type="Proteomes" id="UP001150062"/>
    </source>
</evidence>
<dbReference type="CDD" id="cd00086">
    <property type="entry name" value="homeodomain"/>
    <property type="match status" value="1"/>
</dbReference>
<keyword evidence="1 2" id="KW-0238">DNA-binding</keyword>
<dbReference type="InterPro" id="IPR009057">
    <property type="entry name" value="Homeodomain-like_sf"/>
</dbReference>
<reference evidence="5" key="1">
    <citation type="submission" date="2022-08" db="EMBL/GenBank/DDBJ databases">
        <title>Novel sulfate-reducing endosymbionts in the free-living metamonad Anaeramoeba.</title>
        <authorList>
            <person name="Jerlstrom-Hultqvist J."/>
            <person name="Cepicka I."/>
            <person name="Gallot-Lavallee L."/>
            <person name="Salas-Leiva D."/>
            <person name="Curtis B.A."/>
            <person name="Zahonova K."/>
            <person name="Pipaliya S."/>
            <person name="Dacks J."/>
            <person name="Roger A.J."/>
        </authorList>
    </citation>
    <scope>NUCLEOTIDE SEQUENCE</scope>
    <source>
        <strain evidence="5">Schooner1</strain>
    </source>
</reference>
<sequence length="446" mass="53402">MSTKFSEYMDLELETDLLRELSLTPFLPSSEVFFKSHTTNEKQNKTDTFFKPIGTFTDTQTKVSMFNSLKNEETTNLSSDQQNNYGNIFFQNGSGTREREQEHEQEQEEEQNQNQNQIEMGPTLNNENNYNFPKYRNNESSFQNSHYVKFFSQEKNVCETLTDRETPLKFEVQGFEDQPVFGKQKNFDFCFENMINKQNFDEFSNVDINDLLTDNYNNLSESTIPTNTELVENNKKNLIHYYGEEEEEDKYENEHENENENENEESLDYNSEDKDDNEDENKYSFSTTPRSFQQQNLSRKERRNLFKSKQNTQGTDSLKKEGFKDFKKNRKKYFKDKKGIDIEDGWGQKTYQILPGDKFGLRILKKKRRTRKKRQSITENARKILEKWFKRHSKDKNGPYPDRITRVRIGMRTDTPELQVQRWFGQRRRIEKSRWENGEIPKPCWI</sequence>
<feature type="domain" description="Homeobox" evidence="4">
    <location>
        <begin position="368"/>
        <end position="434"/>
    </location>
</feature>
<keyword evidence="6" id="KW-1185">Reference proteome</keyword>
<dbReference type="SMART" id="SM00389">
    <property type="entry name" value="HOX"/>
    <property type="match status" value="1"/>
</dbReference>
<protein>
    <recommendedName>
        <fullName evidence="4">Homeobox domain-containing protein</fullName>
    </recommendedName>
</protein>
<comment type="subcellular location">
    <subcellularLocation>
        <location evidence="1 2">Nucleus</location>
    </subcellularLocation>
</comment>
<feature type="compositionally biased region" description="Polar residues" evidence="3">
    <location>
        <begin position="307"/>
        <end position="316"/>
    </location>
</feature>
<gene>
    <name evidence="5" type="ORF">M0813_20501</name>
</gene>
<dbReference type="Gene3D" id="1.10.10.60">
    <property type="entry name" value="Homeodomain-like"/>
    <property type="match status" value="1"/>
</dbReference>
<dbReference type="Proteomes" id="UP001150062">
    <property type="component" value="Unassembled WGS sequence"/>
</dbReference>
<dbReference type="EMBL" id="JAOAOG010000147">
    <property type="protein sequence ID" value="KAJ6245191.1"/>
    <property type="molecule type" value="Genomic_DNA"/>
</dbReference>
<evidence type="ECO:0000313" key="5">
    <source>
        <dbReference type="EMBL" id="KAJ6245191.1"/>
    </source>
</evidence>
<dbReference type="Pfam" id="PF00046">
    <property type="entry name" value="Homeodomain"/>
    <property type="match status" value="1"/>
</dbReference>
<keyword evidence="1 2" id="KW-0371">Homeobox</keyword>
<dbReference type="SUPFAM" id="SSF46689">
    <property type="entry name" value="Homeodomain-like"/>
    <property type="match status" value="1"/>
</dbReference>
<feature type="compositionally biased region" description="Polar residues" evidence="3">
    <location>
        <begin position="285"/>
        <end position="297"/>
    </location>
</feature>
<name>A0ABQ8YKP7_9EUKA</name>
<evidence type="ECO:0000259" key="4">
    <source>
        <dbReference type="PROSITE" id="PS50071"/>
    </source>
</evidence>
<feature type="DNA-binding region" description="Homeobox" evidence="1">
    <location>
        <begin position="370"/>
        <end position="435"/>
    </location>
</feature>
<evidence type="ECO:0000256" key="1">
    <source>
        <dbReference type="PROSITE-ProRule" id="PRU00108"/>
    </source>
</evidence>
<feature type="compositionally biased region" description="Polar residues" evidence="3">
    <location>
        <begin position="73"/>
        <end position="95"/>
    </location>
</feature>
<comment type="caution">
    <text evidence="5">The sequence shown here is derived from an EMBL/GenBank/DDBJ whole genome shotgun (WGS) entry which is preliminary data.</text>
</comment>
<organism evidence="5 6">
    <name type="scientific">Anaeramoeba flamelloides</name>
    <dbReference type="NCBI Taxonomy" id="1746091"/>
    <lineage>
        <taxon>Eukaryota</taxon>
        <taxon>Metamonada</taxon>
        <taxon>Anaeramoebidae</taxon>
        <taxon>Anaeramoeba</taxon>
    </lineage>
</organism>
<evidence type="ECO:0000256" key="2">
    <source>
        <dbReference type="RuleBase" id="RU000682"/>
    </source>
</evidence>
<keyword evidence="1 2" id="KW-0539">Nucleus</keyword>
<evidence type="ECO:0000256" key="3">
    <source>
        <dbReference type="SAM" id="MobiDB-lite"/>
    </source>
</evidence>
<accession>A0ABQ8YKP7</accession>
<feature type="region of interest" description="Disordered" evidence="3">
    <location>
        <begin position="73"/>
        <end position="131"/>
    </location>
</feature>
<feature type="region of interest" description="Disordered" evidence="3">
    <location>
        <begin position="245"/>
        <end position="322"/>
    </location>
</feature>
<proteinExistence type="predicted"/>
<dbReference type="InterPro" id="IPR001356">
    <property type="entry name" value="HD"/>
</dbReference>